<evidence type="ECO:0000313" key="2">
    <source>
        <dbReference type="EMBL" id="KAF4379613.1"/>
    </source>
</evidence>
<accession>A0A7J6G9H5</accession>
<dbReference type="PANTHER" id="PTHR23172:SF64">
    <property type="entry name" value="J DOMAIN-CONTAINING PROTEIN REQUIRED FOR CHLOROPLAST ACCUMULATION RESPONSE 1"/>
    <property type="match status" value="1"/>
</dbReference>
<feature type="region of interest" description="Disordered" evidence="1">
    <location>
        <begin position="22"/>
        <end position="87"/>
    </location>
</feature>
<dbReference type="PANTHER" id="PTHR23172">
    <property type="entry name" value="AUXILIN/CYCLIN G-ASSOCIATED KINASE-RELATED"/>
    <property type="match status" value="1"/>
</dbReference>
<dbReference type="InterPro" id="IPR036869">
    <property type="entry name" value="J_dom_sf"/>
</dbReference>
<dbReference type="GO" id="GO:0030276">
    <property type="term" value="F:clathrin binding"/>
    <property type="evidence" value="ECO:0007669"/>
    <property type="project" value="TreeGrafter"/>
</dbReference>
<dbReference type="GO" id="GO:0005737">
    <property type="term" value="C:cytoplasm"/>
    <property type="evidence" value="ECO:0007669"/>
    <property type="project" value="TreeGrafter"/>
</dbReference>
<dbReference type="Gene3D" id="1.10.287.110">
    <property type="entry name" value="DnaJ domain"/>
    <property type="match status" value="1"/>
</dbReference>
<feature type="region of interest" description="Disordered" evidence="1">
    <location>
        <begin position="174"/>
        <end position="227"/>
    </location>
</feature>
<dbReference type="SUPFAM" id="SSF46565">
    <property type="entry name" value="Chaperone J-domain"/>
    <property type="match status" value="1"/>
</dbReference>
<feature type="compositionally biased region" description="Basic and acidic residues" evidence="1">
    <location>
        <begin position="207"/>
        <end position="220"/>
    </location>
</feature>
<feature type="compositionally biased region" description="Polar residues" evidence="1">
    <location>
        <begin position="389"/>
        <end position="404"/>
    </location>
</feature>
<evidence type="ECO:0000313" key="3">
    <source>
        <dbReference type="Proteomes" id="UP000525078"/>
    </source>
</evidence>
<feature type="region of interest" description="Disordered" evidence="1">
    <location>
        <begin position="108"/>
        <end position="157"/>
    </location>
</feature>
<reference evidence="2 3" key="1">
    <citation type="journal article" date="2020" name="bioRxiv">
        <title>Sequence and annotation of 42 cannabis genomes reveals extensive copy number variation in cannabinoid synthesis and pathogen resistance genes.</title>
        <authorList>
            <person name="Mckernan K.J."/>
            <person name="Helbert Y."/>
            <person name="Kane L.T."/>
            <person name="Ebling H."/>
            <person name="Zhang L."/>
            <person name="Liu B."/>
            <person name="Eaton Z."/>
            <person name="Mclaughlin S."/>
            <person name="Kingan S."/>
            <person name="Baybayan P."/>
            <person name="Concepcion G."/>
            <person name="Jordan M."/>
            <person name="Riva A."/>
            <person name="Barbazuk W."/>
            <person name="Harkins T."/>
        </authorList>
    </citation>
    <scope>NUCLEOTIDE SEQUENCE [LARGE SCALE GENOMIC DNA]</scope>
    <source>
        <strain evidence="3">cv. Jamaican Lion 4</strain>
        <tissue evidence="2">Leaf</tissue>
    </source>
</reference>
<dbReference type="GO" id="GO:0072583">
    <property type="term" value="P:clathrin-dependent endocytosis"/>
    <property type="evidence" value="ECO:0007669"/>
    <property type="project" value="TreeGrafter"/>
</dbReference>
<feature type="compositionally biased region" description="Polar residues" evidence="1">
    <location>
        <begin position="511"/>
        <end position="526"/>
    </location>
</feature>
<sequence length="665" mass="73773">MERFSQKENSSILLGYTNSLRRSSLNYSGSSSPKTSFRNSSDEDFQDVFGGPPRRFSMPDVRHSNFSDECRDSNEQPLIGSGEKPVFGDEVVSRRRYHSSSDFFDDIFGGDSSVTSTPKKQGREYPFPSSPSSRVLSPLPPRAEPFGTSSSLSQFSLPPNTIKGVELPTFGPPTRSLLKLNDDASLPGSSKEAIQGTEVSSNLVKPDQIDKGATLKKDSGKSSSNSGSGHFHFSIYKWAGKGVPFDIPFNGRRSSRLKEMTKSDEPPLRTDEHSISKNEVQVQSNKQEYESTLDEITADKVDDSVIHPVPQRIMGDVSEDKSEKGISTHQPEMKPISSLLFDNGFERGKLCCSTLNLGFQGPYVRDDTTNVERAKMSGGQVKGNEAKSSKASSPVVGNSKTVKNQGRLDISGINSEVDSASFFQSSPKKSKESYGRNKVKGRVKDFVKMFNQETPSKPKDGLSFRSQSCKWNNKFNFEVETSINTAVADEKLKMHELSEDLKHSAKPYASTPGSPNQATSTGSFPDNFNVKADESDEPFHENFQIKELPQTVNDNLEVETGPNNQEIQEVETKIREWTRGKEGNIRSLLSTLQYVLWAESGWKPVPLVDIIEGNAVKRSYQKALLCLHPDKLQQKGAATHQKYIAEKVFDILQEAWNYFNSLASV</sequence>
<feature type="compositionally biased region" description="Polar residues" evidence="1">
    <location>
        <begin position="147"/>
        <end position="157"/>
    </location>
</feature>
<dbReference type="FunFam" id="1.10.287.110:FF:000043">
    <property type="entry name" value="J-domain protein required for chloroplast accumulation response 1"/>
    <property type="match status" value="1"/>
</dbReference>
<feature type="compositionally biased region" description="Basic and acidic residues" evidence="1">
    <location>
        <begin position="60"/>
        <end position="74"/>
    </location>
</feature>
<name>A0A7J6G9H5_CANSA</name>
<evidence type="ECO:0008006" key="4">
    <source>
        <dbReference type="Google" id="ProtNLM"/>
    </source>
</evidence>
<evidence type="ECO:0000256" key="1">
    <source>
        <dbReference type="SAM" id="MobiDB-lite"/>
    </source>
</evidence>
<feature type="region of interest" description="Disordered" evidence="1">
    <location>
        <begin position="505"/>
        <end position="527"/>
    </location>
</feature>
<proteinExistence type="predicted"/>
<feature type="region of interest" description="Disordered" evidence="1">
    <location>
        <begin position="376"/>
        <end position="410"/>
    </location>
</feature>
<dbReference type="AlphaFoldDB" id="A0A7J6G9H5"/>
<gene>
    <name evidence="2" type="ORF">F8388_023630</name>
</gene>
<comment type="caution">
    <text evidence="2">The sequence shown here is derived from an EMBL/GenBank/DDBJ whole genome shotgun (WGS) entry which is preliminary data.</text>
</comment>
<dbReference type="GO" id="GO:0072318">
    <property type="term" value="P:clathrin coat disassembly"/>
    <property type="evidence" value="ECO:0007669"/>
    <property type="project" value="TreeGrafter"/>
</dbReference>
<protein>
    <recommendedName>
        <fullName evidence="4">J domain-containing protein required for chloroplast accumulation response 1</fullName>
    </recommendedName>
</protein>
<organism evidence="2 3">
    <name type="scientific">Cannabis sativa</name>
    <name type="common">Hemp</name>
    <name type="synonym">Marijuana</name>
    <dbReference type="NCBI Taxonomy" id="3483"/>
    <lineage>
        <taxon>Eukaryota</taxon>
        <taxon>Viridiplantae</taxon>
        <taxon>Streptophyta</taxon>
        <taxon>Embryophyta</taxon>
        <taxon>Tracheophyta</taxon>
        <taxon>Spermatophyta</taxon>
        <taxon>Magnoliopsida</taxon>
        <taxon>eudicotyledons</taxon>
        <taxon>Gunneridae</taxon>
        <taxon>Pentapetalae</taxon>
        <taxon>rosids</taxon>
        <taxon>fabids</taxon>
        <taxon>Rosales</taxon>
        <taxon>Cannabaceae</taxon>
        <taxon>Cannabis</taxon>
    </lineage>
</organism>
<feature type="compositionally biased region" description="Low complexity" evidence="1">
    <location>
        <begin position="22"/>
        <end position="32"/>
    </location>
</feature>
<dbReference type="EMBL" id="JAATIP010000068">
    <property type="protein sequence ID" value="KAF4379613.1"/>
    <property type="molecule type" value="Genomic_DNA"/>
</dbReference>
<dbReference type="Proteomes" id="UP000525078">
    <property type="component" value="Unassembled WGS sequence"/>
</dbReference>
<dbReference type="GO" id="GO:0031982">
    <property type="term" value="C:vesicle"/>
    <property type="evidence" value="ECO:0007669"/>
    <property type="project" value="TreeGrafter"/>
</dbReference>